<dbReference type="EMBL" id="CP030219">
    <property type="protein sequence ID" value="AXD70276.1"/>
    <property type="molecule type" value="Genomic_DNA"/>
</dbReference>
<gene>
    <name evidence="2" type="ORF">CHC34_04420</name>
</gene>
<feature type="region of interest" description="Disordered" evidence="1">
    <location>
        <begin position="1"/>
        <end position="37"/>
    </location>
</feature>
<protein>
    <submittedName>
        <fullName evidence="2">Uncharacterized protein</fullName>
    </submittedName>
</protein>
<name>A0A7U5YN48_SALER</name>
<evidence type="ECO:0000313" key="2">
    <source>
        <dbReference type="EMBL" id="AXD70276.1"/>
    </source>
</evidence>
<evidence type="ECO:0000256" key="1">
    <source>
        <dbReference type="SAM" id="MobiDB-lite"/>
    </source>
</evidence>
<evidence type="ECO:0000313" key="3">
    <source>
        <dbReference type="Proteomes" id="UP000251994"/>
    </source>
</evidence>
<accession>A0A7U5YN48</accession>
<reference evidence="2 3" key="1">
    <citation type="submission" date="2018-06" db="EMBL/GenBank/DDBJ databases">
        <title>Completed Genome Sequences of 32 Strains from Various Serotypes of Salmonella enterica.</title>
        <authorList>
            <person name="Nash J.H.E."/>
            <person name="Robertson J."/>
            <person name="Bessonov K."/>
        </authorList>
    </citation>
    <scope>NUCLEOTIDE SEQUENCE [LARGE SCALE GENOMIC DNA]</scope>
    <source>
        <strain evidence="2 3">SA20021456</strain>
    </source>
</reference>
<dbReference type="Proteomes" id="UP000251994">
    <property type="component" value="Chromosome"/>
</dbReference>
<sequence length="61" mass="6562">MMTQATSSRRTHGGMTIMIIPCPSERGKESPKPKNGLRNKIKQVAPIVVEMTIVAIVTAGV</sequence>
<organism evidence="2 3">
    <name type="scientific">Salmonella enterica</name>
    <name type="common">Salmonella choleraesuis</name>
    <dbReference type="NCBI Taxonomy" id="28901"/>
    <lineage>
        <taxon>Bacteria</taxon>
        <taxon>Pseudomonadati</taxon>
        <taxon>Pseudomonadota</taxon>
        <taxon>Gammaproteobacteria</taxon>
        <taxon>Enterobacterales</taxon>
        <taxon>Enterobacteriaceae</taxon>
        <taxon>Salmonella</taxon>
    </lineage>
</organism>
<proteinExistence type="predicted"/>
<dbReference type="AlphaFoldDB" id="A0A7U5YN48"/>